<dbReference type="InParanoid" id="A0A177CF86"/>
<proteinExistence type="predicted"/>
<dbReference type="GeneID" id="28770809"/>
<evidence type="ECO:0000313" key="1">
    <source>
        <dbReference type="EMBL" id="OAG06283.1"/>
    </source>
</evidence>
<dbReference type="EMBL" id="KV441552">
    <property type="protein sequence ID" value="OAG06283.1"/>
    <property type="molecule type" value="Genomic_DNA"/>
</dbReference>
<organism evidence="1 2">
    <name type="scientific">Paraphaeosphaeria sporulosa</name>
    <dbReference type="NCBI Taxonomy" id="1460663"/>
    <lineage>
        <taxon>Eukaryota</taxon>
        <taxon>Fungi</taxon>
        <taxon>Dikarya</taxon>
        <taxon>Ascomycota</taxon>
        <taxon>Pezizomycotina</taxon>
        <taxon>Dothideomycetes</taxon>
        <taxon>Pleosporomycetidae</taxon>
        <taxon>Pleosporales</taxon>
        <taxon>Massarineae</taxon>
        <taxon>Didymosphaeriaceae</taxon>
        <taxon>Paraphaeosphaeria</taxon>
    </lineage>
</organism>
<accession>A0A177CF86</accession>
<sequence>MSLLLLFQKQEVIMSLGLGGRKDALPRPDESEYLHLSHLNLQESTSKCLLRWPLQNHVARSTCPSDLRSPNKENLSCMLALHVLHLLSKRGIDRKMSLPLPFQKLASPRGMSWGACVHASCAARAGASSPVPYSQKAIFAFDVSSWTFHELTTPGKLCCLRLATPYKTAKLDSPTRCGLPNPRAETSMCLSSGRTVSQRTLAQGIRASLSHLTTKTSATAIWTLKPSCPSPIPVSHPSCPTSR</sequence>
<name>A0A177CF86_9PLEO</name>
<reference evidence="1 2" key="1">
    <citation type="submission" date="2016-05" db="EMBL/GenBank/DDBJ databases">
        <title>Comparative analysis of secretome profiles of manganese(II)-oxidizing ascomycete fungi.</title>
        <authorList>
            <consortium name="DOE Joint Genome Institute"/>
            <person name="Zeiner C.A."/>
            <person name="Purvine S.O."/>
            <person name="Zink E.M."/>
            <person name="Wu S."/>
            <person name="Pasa-Tolic L."/>
            <person name="Chaput D.L."/>
            <person name="Haridas S."/>
            <person name="Grigoriev I.V."/>
            <person name="Santelli C.M."/>
            <person name="Hansel C.M."/>
        </authorList>
    </citation>
    <scope>NUCLEOTIDE SEQUENCE [LARGE SCALE GENOMIC DNA]</scope>
    <source>
        <strain evidence="1 2">AP3s5-JAC2a</strain>
    </source>
</reference>
<dbReference type="AlphaFoldDB" id="A0A177CF86"/>
<gene>
    <name evidence="1" type="ORF">CC84DRAFT_756782</name>
</gene>
<dbReference type="Proteomes" id="UP000077069">
    <property type="component" value="Unassembled WGS sequence"/>
</dbReference>
<evidence type="ECO:0000313" key="2">
    <source>
        <dbReference type="Proteomes" id="UP000077069"/>
    </source>
</evidence>
<dbReference type="RefSeq" id="XP_018036648.1">
    <property type="nucleotide sequence ID" value="XM_018187323.1"/>
</dbReference>
<keyword evidence="2" id="KW-1185">Reference proteome</keyword>
<protein>
    <submittedName>
        <fullName evidence="1">Uncharacterized protein</fullName>
    </submittedName>
</protein>